<keyword evidence="6" id="KW-0862">Zinc</keyword>
<feature type="domain" description="PHD-type" evidence="10">
    <location>
        <begin position="1254"/>
        <end position="1315"/>
    </location>
</feature>
<dbReference type="Pfam" id="PF08033">
    <property type="entry name" value="Sec23_BS"/>
    <property type="match status" value="1"/>
</dbReference>
<feature type="compositionally biased region" description="Low complexity" evidence="9">
    <location>
        <begin position="2124"/>
        <end position="2138"/>
    </location>
</feature>
<dbReference type="InterPro" id="IPR012990">
    <property type="entry name" value="Beta-sandwich_Sec23_24"/>
</dbReference>
<dbReference type="PANTHER" id="PTHR13803">
    <property type="entry name" value="SEC24-RELATED PROTEIN"/>
    <property type="match status" value="1"/>
</dbReference>
<dbReference type="InterPro" id="IPR036180">
    <property type="entry name" value="Gelsolin-like_dom_sf"/>
</dbReference>
<feature type="compositionally biased region" description="Low complexity" evidence="9">
    <location>
        <begin position="113"/>
        <end position="123"/>
    </location>
</feature>
<dbReference type="SUPFAM" id="SSF81995">
    <property type="entry name" value="beta-sandwich domain of Sec23/24"/>
    <property type="match status" value="1"/>
</dbReference>
<dbReference type="Pfam" id="PF04810">
    <property type="entry name" value="zf-Sec23_Sec24"/>
    <property type="match status" value="1"/>
</dbReference>
<dbReference type="SMART" id="SM00438">
    <property type="entry name" value="ZnF_NFX"/>
    <property type="match status" value="8"/>
</dbReference>
<dbReference type="InterPro" id="IPR006900">
    <property type="entry name" value="Sec23/24_helical_dom"/>
</dbReference>
<dbReference type="CDD" id="cd16492">
    <property type="entry name" value="RING-CH-C4HC3_NFX1-like"/>
    <property type="match status" value="1"/>
</dbReference>
<evidence type="ECO:0000313" key="12">
    <source>
        <dbReference type="EMBL" id="GER45548.1"/>
    </source>
</evidence>
<proteinExistence type="inferred from homology"/>
<evidence type="ECO:0000259" key="10">
    <source>
        <dbReference type="PROSITE" id="PS50016"/>
    </source>
</evidence>
<evidence type="ECO:0000256" key="6">
    <source>
        <dbReference type="ARBA" id="ARBA00022833"/>
    </source>
</evidence>
<feature type="compositionally biased region" description="Pro residues" evidence="9">
    <location>
        <begin position="101"/>
        <end position="112"/>
    </location>
</feature>
<evidence type="ECO:0000259" key="11">
    <source>
        <dbReference type="PROSITE" id="PS50089"/>
    </source>
</evidence>
<dbReference type="Gene3D" id="3.40.20.10">
    <property type="entry name" value="Severin"/>
    <property type="match status" value="1"/>
</dbReference>
<dbReference type="GO" id="GO:0090110">
    <property type="term" value="P:COPII-coated vesicle cargo loading"/>
    <property type="evidence" value="ECO:0007669"/>
    <property type="project" value="TreeGrafter"/>
</dbReference>
<reference evidence="13" key="1">
    <citation type="journal article" date="2019" name="Curr. Biol.">
        <title>Genome Sequence of Striga asiatica Provides Insight into the Evolution of Plant Parasitism.</title>
        <authorList>
            <person name="Yoshida S."/>
            <person name="Kim S."/>
            <person name="Wafula E.K."/>
            <person name="Tanskanen J."/>
            <person name="Kim Y.M."/>
            <person name="Honaas L."/>
            <person name="Yang Z."/>
            <person name="Spallek T."/>
            <person name="Conn C.E."/>
            <person name="Ichihashi Y."/>
            <person name="Cheong K."/>
            <person name="Cui S."/>
            <person name="Der J.P."/>
            <person name="Gundlach H."/>
            <person name="Jiao Y."/>
            <person name="Hori C."/>
            <person name="Ishida J.K."/>
            <person name="Kasahara H."/>
            <person name="Kiba T."/>
            <person name="Kim M.S."/>
            <person name="Koo N."/>
            <person name="Laohavisit A."/>
            <person name="Lee Y.H."/>
            <person name="Lumba S."/>
            <person name="McCourt P."/>
            <person name="Mortimer J.C."/>
            <person name="Mutuku J.M."/>
            <person name="Nomura T."/>
            <person name="Sasaki-Sekimoto Y."/>
            <person name="Seto Y."/>
            <person name="Wang Y."/>
            <person name="Wakatake T."/>
            <person name="Sakakibara H."/>
            <person name="Demura T."/>
            <person name="Yamaguchi S."/>
            <person name="Yoneyama K."/>
            <person name="Manabe R.I."/>
            <person name="Nelson D.C."/>
            <person name="Schulman A.H."/>
            <person name="Timko M.P."/>
            <person name="dePamphilis C.W."/>
            <person name="Choi D."/>
            <person name="Shirasu K."/>
        </authorList>
    </citation>
    <scope>NUCLEOTIDE SEQUENCE [LARGE SCALE GENOMIC DNA]</scope>
    <source>
        <strain evidence="13">cv. UVA1</strain>
    </source>
</reference>
<feature type="compositionally biased region" description="Polar residues" evidence="9">
    <location>
        <begin position="2212"/>
        <end position="2221"/>
    </location>
</feature>
<protein>
    <submittedName>
        <fullName evidence="12">Sec23/Sec24 protein transport family protein</fullName>
    </submittedName>
</protein>
<dbReference type="Pfam" id="PF04811">
    <property type="entry name" value="Sec23_trunk"/>
    <property type="match status" value="1"/>
</dbReference>
<feature type="region of interest" description="Disordered" evidence="9">
    <location>
        <begin position="241"/>
        <end position="288"/>
    </location>
</feature>
<dbReference type="Proteomes" id="UP000325081">
    <property type="component" value="Unassembled WGS sequence"/>
</dbReference>
<dbReference type="SUPFAM" id="SSF53300">
    <property type="entry name" value="vWA-like"/>
    <property type="match status" value="1"/>
</dbReference>
<feature type="compositionally biased region" description="Low complexity" evidence="9">
    <location>
        <begin position="241"/>
        <end position="256"/>
    </location>
</feature>
<dbReference type="InterPro" id="IPR056234">
    <property type="entry name" value="RRM_NFXL1"/>
</dbReference>
<dbReference type="PANTHER" id="PTHR13803:SF4">
    <property type="entry name" value="SECRETORY 24CD, ISOFORM C"/>
    <property type="match status" value="1"/>
</dbReference>
<feature type="region of interest" description="Disordered" evidence="9">
    <location>
        <begin position="2122"/>
        <end position="2240"/>
    </location>
</feature>
<evidence type="ECO:0000256" key="7">
    <source>
        <dbReference type="ARBA" id="ARBA00022927"/>
    </source>
</evidence>
<dbReference type="Gene3D" id="2.30.30.380">
    <property type="entry name" value="Zn-finger domain of Sec23/24"/>
    <property type="match status" value="1"/>
</dbReference>
<feature type="compositionally biased region" description="Pro residues" evidence="9">
    <location>
        <begin position="1"/>
        <end position="16"/>
    </location>
</feature>
<feature type="compositionally biased region" description="Polar residues" evidence="9">
    <location>
        <begin position="24"/>
        <end position="35"/>
    </location>
</feature>
<dbReference type="Gene3D" id="1.20.120.730">
    <property type="entry name" value="Sec23/Sec24 helical domain"/>
    <property type="match status" value="1"/>
</dbReference>
<dbReference type="Gene3D" id="2.60.40.1670">
    <property type="entry name" value="beta-sandwich domain of Sec23/24"/>
    <property type="match status" value="1"/>
</dbReference>
<dbReference type="InterPro" id="IPR036174">
    <property type="entry name" value="Znf_Sec23_Sec24_sf"/>
</dbReference>
<feature type="compositionally biased region" description="Polar residues" evidence="9">
    <location>
        <begin position="85"/>
        <end position="97"/>
    </location>
</feature>
<feature type="compositionally biased region" description="Low complexity" evidence="9">
    <location>
        <begin position="2171"/>
        <end position="2187"/>
    </location>
</feature>
<dbReference type="InterPro" id="IPR006896">
    <property type="entry name" value="Sec23/24_trunk_dom"/>
</dbReference>
<dbReference type="Pfam" id="PF04815">
    <property type="entry name" value="Sec23_helical"/>
    <property type="match status" value="1"/>
</dbReference>
<feature type="compositionally biased region" description="Polar residues" evidence="9">
    <location>
        <begin position="265"/>
        <end position="288"/>
    </location>
</feature>
<dbReference type="SUPFAM" id="SSF81811">
    <property type="entry name" value="Helical domain of Sec23/24"/>
    <property type="match status" value="1"/>
</dbReference>
<dbReference type="InterPro" id="IPR029006">
    <property type="entry name" value="ADF-H/Gelsolin-like_dom_sf"/>
</dbReference>
<dbReference type="OrthoDB" id="6512771at2759"/>
<dbReference type="InterPro" id="IPR001841">
    <property type="entry name" value="Znf_RING"/>
</dbReference>
<dbReference type="CDD" id="cd06008">
    <property type="entry name" value="NF-X1-zinc-finger"/>
    <property type="match status" value="7"/>
</dbReference>
<accession>A0A5A7QKU2</accession>
<comment type="similarity">
    <text evidence="1">Belongs to the SEC23/SEC24 family. SEC24 subfamily.</text>
</comment>
<sequence>MATPGGPRPGNFPPNFNPNFNPNALANNMQNLQVNQPSQQQPGGGSQPPYTTPFGQQPRPSAGARPGPPPPPVGPRPPPPGVFPTSANGPTALSPSRTGPRPRPFPSAPPTSGPTTSPIMGTPNGPSALGPGISQGGPRFPPTMGSMQRPPPVGPPQQPSQMRPSYGGQPTSGSPSPAGQQATPFAGPPFAVGQQAPPFSDRTPNVGPPQGSSQFSAPIPGGPQPLGSPYGMQTWPAQPNQQISDPMQQQQPMFGMPPGGQQPPNQSMSMGQTGQTNIDPGQIPSLTPTGSAVILHETRQGNQANPPQPATSDYIVTDTGNCSPRYMRCTTNQIPCTVDLLSTSAIQLALLVQPLALPHPSEELIHVVDFGESGPVRCSRCKGYINPFVKFIDQGRRFICNLCGFTDETPRDYHCNLGPDGRRRDADDRPELCRGTVEFVATKEYMGSIGSVVPYEEIFSALQGMGSLKAPGMDGLHALFYKQNWEMLRDPMPAVFFFLIDVSMNAIQTGATAAACTAINQVIDDLPKGPRTMVGIATFDSTIHFYNLKRASQQPLMLIVPDVQDVYTPLESDVIVQLDECRQHLEVLLESIPTMFESNRIADSACCAAVKAAFLAMKSTGGKLLVFQSTLPSTGIVSLSAREAEGRSNTSAAEKNLYSGSLTAMVGFQEAHKLLQPTDQNLKTMAIEFAEYQVCIDLFITTQSYVDIASLSVFPRTTGGQVYYYYPFSALSDTAKLYNDLRWNVTRPQGFEAVMRVRCSQGIQVQEYSGNFCRRIPTDVDLPAIDCDKTIMVTLKHDDKLPEGSECSFQCALLYTTIYGQRRIRVSTLSLPCTNMLSDLFRAADLDTQFACMLKQVAAEIPSASLTQVSEQATNACINILYSYRKFCATGSSSGQLLLPEALKLLPLYTLALLKSAGLRHDGRIDERSYWITHASHLPTPLVISFVYPRMIAIHDLDEKESDDSIIPTPIVLNSEQISDEGIYLLENGEDCLIYAGNSVQPNILQQLFGVSSVEEISNQFTLQEFDNSLSKKLNAIVNEIRRQRCSYLRLKFCKKGDPSGDFRLFLYVLEVFVLRFTCFISLMNVIAERYLGCWSLGFICFLCSLPETDSSSGSLDSADQNMSLSEQNSRRRENSSQRPRNNNYSRNNRREWVPRGSAPAPHTLVPSASEDVPIQNDTGNGAEPINRPVRPIVPMGNRNHGASRGNPARFTNRRGKEMDDKGKYNRDENPKASKGTNIPQLVQEIQDKLLKGSVECMICYDMVRRSAPIWSCSSCYSIFHLSCTKKWAKAPTSIDLLAEKNQGSNWRCPGCQSVQLMSAKEIRYMCFCGKRPDPPTDLYLTPHSCGEPCGKPLERVIPGSDLSSEDICPHVCVLQCHPGPCPPCKAFAPPRKCPCGKKVITTRCADRMSVLTCGQACDKLLDCGRHRCQSVCHVGPCDPCEVLVNASCFCKKKVEVVLCGDMTVKGKLEGDCGVFSCGSVCENKLNCGNHVCQETCHPGSCGECELLPTRIKTCCCGKTNLTEDRQSCLDPIPTCSKICHKILPCGLHRCENVCHLGTCPPCHVLVTQKCRCNSTSRTVECYKTVMEEGKFTCDKPCGHKKNCGRHRCSERCCPLYNTSSGQPSAEWDPHLCSMPCEKKLRCGQHSCTSLCHSGHCPPCLETIFTDLTCACGRTSIPPPLPCGTPRPSCQHPCSVPQPCGHSSSHSCHFGDCPPCSVPIAKECVGGHVVLRNIPCGSKDIRCNKLCGKTRQCGLHACSRTCHPGACGSSFTSVPVGTRVSCGQTCGAPRRDCRHTCTALCHPLSPCPDVKCEFPVTISCSCGRMTAAVPCGAGGVAADGYSNVDSFLEASIVQKLPARLEENGQRVPLSQRRLACDDECAKMERKKVLADAFGVGPPSLDALHFGETTASVSEVISDLLRRDAKWVLAVEERCRQLVLGRSRGGLNALKVHVFCPMPKEKRDALRLIAERWKLSVNSAGWEPKRFVVAHVTPKSKAPSRILGFNKLSGPAGNILQPPVFDPQLDMDPRLVVALFDLPRDADVSALVLRFGGECELVWLNDKNALAVFGDPARAATAMRRLDQGSVYHGAVVVVAQNSGGSVGVSSGGALKGNNPWKKVVMQDSSSWKEGSSSSSSWWGPEDLSKSCGDGSGGPNAKEKEGLGVGSSNRWSVLVSGSVSRSSDGASAKTENFRNRTGDDKMITGSGGVDKSGLSSVVNRAGSSDDTSADVVDDWEQACVD</sequence>
<feature type="region of interest" description="Disordered" evidence="9">
    <location>
        <begin position="1115"/>
        <end position="1236"/>
    </location>
</feature>
<evidence type="ECO:0000256" key="2">
    <source>
        <dbReference type="ARBA" id="ARBA00022448"/>
    </source>
</evidence>
<keyword evidence="4" id="KW-0677">Repeat</keyword>
<feature type="compositionally biased region" description="Low complexity" evidence="9">
    <location>
        <begin position="1137"/>
        <end position="1147"/>
    </location>
</feature>
<dbReference type="SUPFAM" id="SSF82919">
    <property type="entry name" value="Zn-finger domain of Sec23/24"/>
    <property type="match status" value="1"/>
</dbReference>
<evidence type="ECO:0000256" key="9">
    <source>
        <dbReference type="SAM" id="MobiDB-lite"/>
    </source>
</evidence>
<feature type="compositionally biased region" description="Acidic residues" evidence="9">
    <location>
        <begin position="2226"/>
        <end position="2240"/>
    </location>
</feature>
<keyword evidence="13" id="KW-1185">Reference proteome</keyword>
<dbReference type="GO" id="GO:0008270">
    <property type="term" value="F:zinc ion binding"/>
    <property type="evidence" value="ECO:0007669"/>
    <property type="project" value="UniProtKB-KW"/>
</dbReference>
<feature type="region of interest" description="Disordered" evidence="9">
    <location>
        <begin position="1"/>
        <end position="224"/>
    </location>
</feature>
<dbReference type="InterPro" id="IPR036175">
    <property type="entry name" value="Sec23/24_helical_dom_sf"/>
</dbReference>
<dbReference type="GO" id="GO:0005634">
    <property type="term" value="C:nucleus"/>
    <property type="evidence" value="ECO:0007669"/>
    <property type="project" value="InterPro"/>
</dbReference>
<dbReference type="GO" id="GO:0030127">
    <property type="term" value="C:COPII vesicle coat"/>
    <property type="evidence" value="ECO:0007669"/>
    <property type="project" value="InterPro"/>
</dbReference>
<dbReference type="InterPro" id="IPR036465">
    <property type="entry name" value="vWFA_dom_sf"/>
</dbReference>
<evidence type="ECO:0000256" key="3">
    <source>
        <dbReference type="ARBA" id="ARBA00022723"/>
    </source>
</evidence>
<organism evidence="12 13">
    <name type="scientific">Striga asiatica</name>
    <name type="common">Asiatic witchweed</name>
    <name type="synonym">Buchnera asiatica</name>
    <dbReference type="NCBI Taxonomy" id="4170"/>
    <lineage>
        <taxon>Eukaryota</taxon>
        <taxon>Viridiplantae</taxon>
        <taxon>Streptophyta</taxon>
        <taxon>Embryophyta</taxon>
        <taxon>Tracheophyta</taxon>
        <taxon>Spermatophyta</taxon>
        <taxon>Magnoliopsida</taxon>
        <taxon>eudicotyledons</taxon>
        <taxon>Gunneridae</taxon>
        <taxon>Pentapetalae</taxon>
        <taxon>asterids</taxon>
        <taxon>lamiids</taxon>
        <taxon>Lamiales</taxon>
        <taxon>Orobanchaceae</taxon>
        <taxon>Buchnereae</taxon>
        <taxon>Striga</taxon>
    </lineage>
</organism>
<dbReference type="Pfam" id="PF00626">
    <property type="entry name" value="Gelsolin"/>
    <property type="match status" value="1"/>
</dbReference>
<dbReference type="SUPFAM" id="SSF57850">
    <property type="entry name" value="RING/U-box"/>
    <property type="match status" value="1"/>
</dbReference>
<dbReference type="InterPro" id="IPR050550">
    <property type="entry name" value="SEC23_SEC24_subfamily"/>
</dbReference>
<dbReference type="Pfam" id="PF01422">
    <property type="entry name" value="zf-NF-X1"/>
    <property type="match status" value="8"/>
</dbReference>
<dbReference type="InterPro" id="IPR000967">
    <property type="entry name" value="Znf_NFX1"/>
</dbReference>
<dbReference type="GO" id="GO:0000149">
    <property type="term" value="F:SNARE binding"/>
    <property type="evidence" value="ECO:0007669"/>
    <property type="project" value="TreeGrafter"/>
</dbReference>
<dbReference type="EMBL" id="BKCP01007182">
    <property type="protein sequence ID" value="GER45548.1"/>
    <property type="molecule type" value="Genomic_DNA"/>
</dbReference>
<feature type="compositionally biased region" description="Pro residues" evidence="9">
    <location>
        <begin position="66"/>
        <end position="82"/>
    </location>
</feature>
<dbReference type="SUPFAM" id="SSF82754">
    <property type="entry name" value="C-terminal, gelsolin-like domain of Sec23/24"/>
    <property type="match status" value="1"/>
</dbReference>
<evidence type="ECO:0000256" key="5">
    <source>
        <dbReference type="ARBA" id="ARBA00022771"/>
    </source>
</evidence>
<dbReference type="PROSITE" id="PS50089">
    <property type="entry name" value="ZF_RING_2"/>
    <property type="match status" value="1"/>
</dbReference>
<keyword evidence="5 8" id="KW-0863">Zinc-finger</keyword>
<evidence type="ECO:0000313" key="13">
    <source>
        <dbReference type="Proteomes" id="UP000325081"/>
    </source>
</evidence>
<dbReference type="InterPro" id="IPR019787">
    <property type="entry name" value="Znf_PHD-finger"/>
</dbReference>
<keyword evidence="3" id="KW-0479">Metal-binding</keyword>
<keyword evidence="2" id="KW-0813">Transport</keyword>
<dbReference type="GO" id="GO:0006886">
    <property type="term" value="P:intracellular protein transport"/>
    <property type="evidence" value="ECO:0007669"/>
    <property type="project" value="InterPro"/>
</dbReference>
<feature type="compositionally biased region" description="Polar residues" evidence="9">
    <location>
        <begin position="168"/>
        <end position="183"/>
    </location>
</feature>
<evidence type="ECO:0000256" key="4">
    <source>
        <dbReference type="ARBA" id="ARBA00022737"/>
    </source>
</evidence>
<evidence type="ECO:0000256" key="8">
    <source>
        <dbReference type="PROSITE-ProRule" id="PRU00175"/>
    </source>
</evidence>
<comment type="caution">
    <text evidence="12">The sequence shown here is derived from an EMBL/GenBank/DDBJ whole genome shotgun (WGS) entry which is preliminary data.</text>
</comment>
<dbReference type="Pfam" id="PF24435">
    <property type="entry name" value="RRM_NFXL1"/>
    <property type="match status" value="1"/>
</dbReference>
<name>A0A5A7QKU2_STRAF</name>
<dbReference type="InterPro" id="IPR007123">
    <property type="entry name" value="Gelsolin-like_dom"/>
</dbReference>
<dbReference type="InterPro" id="IPR006895">
    <property type="entry name" value="Znf_Sec23_Sec24"/>
</dbReference>
<dbReference type="GO" id="GO:0070971">
    <property type="term" value="C:endoplasmic reticulum exit site"/>
    <property type="evidence" value="ECO:0007669"/>
    <property type="project" value="TreeGrafter"/>
</dbReference>
<gene>
    <name evidence="12" type="ORF">STAS_22493</name>
</gene>
<dbReference type="PROSITE" id="PS50016">
    <property type="entry name" value="ZF_PHD_2"/>
    <property type="match status" value="1"/>
</dbReference>
<feature type="domain" description="RING-type" evidence="11">
    <location>
        <begin position="1257"/>
        <end position="1313"/>
    </location>
</feature>
<keyword evidence="7" id="KW-0653">Protein transport</keyword>
<feature type="compositionally biased region" description="Basic and acidic residues" evidence="9">
    <location>
        <begin position="2190"/>
        <end position="2201"/>
    </location>
</feature>
<feature type="compositionally biased region" description="Pro residues" evidence="9">
    <location>
        <begin position="149"/>
        <end position="158"/>
    </location>
</feature>
<feature type="compositionally biased region" description="Basic and acidic residues" evidence="9">
    <location>
        <begin position="1215"/>
        <end position="1232"/>
    </location>
</feature>
<evidence type="ECO:0000256" key="1">
    <source>
        <dbReference type="ARBA" id="ARBA00008334"/>
    </source>
</evidence>
<dbReference type="Gene3D" id="3.40.50.410">
    <property type="entry name" value="von Willebrand factor, type A domain"/>
    <property type="match status" value="1"/>
</dbReference>